<reference evidence="1 2" key="1">
    <citation type="journal article" date="2018" name="Sci. Rep.">
        <title>Comparative genomics provides insights into the lifestyle and reveals functional heterogeneity of dark septate endophytic fungi.</title>
        <authorList>
            <person name="Knapp D.G."/>
            <person name="Nemeth J.B."/>
            <person name="Barry K."/>
            <person name="Hainaut M."/>
            <person name="Henrissat B."/>
            <person name="Johnson J."/>
            <person name="Kuo A."/>
            <person name="Lim J.H.P."/>
            <person name="Lipzen A."/>
            <person name="Nolan M."/>
            <person name="Ohm R.A."/>
            <person name="Tamas L."/>
            <person name="Grigoriev I.V."/>
            <person name="Spatafora J.W."/>
            <person name="Nagy L.G."/>
            <person name="Kovacs G.M."/>
        </authorList>
    </citation>
    <scope>NUCLEOTIDE SEQUENCE [LARGE SCALE GENOMIC DNA]</scope>
    <source>
        <strain evidence="1 2">DSE2036</strain>
    </source>
</reference>
<keyword evidence="2" id="KW-1185">Reference proteome</keyword>
<dbReference type="Proteomes" id="UP000244855">
    <property type="component" value="Unassembled WGS sequence"/>
</dbReference>
<protein>
    <recommendedName>
        <fullName evidence="3">BTB domain-containing protein</fullName>
    </recommendedName>
</protein>
<dbReference type="InterPro" id="IPR011333">
    <property type="entry name" value="SKP1/BTB/POZ_sf"/>
</dbReference>
<dbReference type="STRING" id="97972.A0A2V1CYY0"/>
<dbReference type="AlphaFoldDB" id="A0A2V1CYY0"/>
<dbReference type="Gene3D" id="3.30.710.10">
    <property type="entry name" value="Potassium Channel Kv1.1, Chain A"/>
    <property type="match status" value="1"/>
</dbReference>
<evidence type="ECO:0000313" key="1">
    <source>
        <dbReference type="EMBL" id="PVH90393.1"/>
    </source>
</evidence>
<dbReference type="OrthoDB" id="3594103at2759"/>
<name>A0A2V1CYY0_9PLEO</name>
<sequence>SSCSSFPLRGKISLPDVDANTGHVLVHYLYTGTYQTLCSKDTSPGEEINIEFKQALSTYIAAKDYQLHGLKQLAKQKMKQLGNEMSIYVIVNNVNEDFSKFSDDAVLFKDYMYEKVKAVFEQDYTALARTGLFDCTENVGLTKILAEFMMELYNDKIKHMANLQQEQSIEDRAEKECTVEKPSIEDRASGEYMVKECVEECATDQSLVEEPLTPEASTEEFPVAEETALTSECATEPEDAVKGDVSCEICPFRATHLLGQEWESCRKCRAMVRQVTIQIASTVNLDDSGYEKF</sequence>
<gene>
    <name evidence="1" type="ORF">DM02DRAFT_680892</name>
</gene>
<evidence type="ECO:0000313" key="2">
    <source>
        <dbReference type="Proteomes" id="UP000244855"/>
    </source>
</evidence>
<feature type="non-terminal residue" evidence="1">
    <location>
        <position position="1"/>
    </location>
</feature>
<accession>A0A2V1CYY0</accession>
<dbReference type="PANTHER" id="PTHR37538:SF4">
    <property type="entry name" value="PITSLRE SERINE_THREONINE-PROTEIN KINASE CDC2L1"/>
    <property type="match status" value="1"/>
</dbReference>
<dbReference type="EMBL" id="KZ806357">
    <property type="protein sequence ID" value="PVH90393.1"/>
    <property type="molecule type" value="Genomic_DNA"/>
</dbReference>
<evidence type="ECO:0008006" key="3">
    <source>
        <dbReference type="Google" id="ProtNLM"/>
    </source>
</evidence>
<proteinExistence type="predicted"/>
<organism evidence="1 2">
    <name type="scientific">Periconia macrospinosa</name>
    <dbReference type="NCBI Taxonomy" id="97972"/>
    <lineage>
        <taxon>Eukaryota</taxon>
        <taxon>Fungi</taxon>
        <taxon>Dikarya</taxon>
        <taxon>Ascomycota</taxon>
        <taxon>Pezizomycotina</taxon>
        <taxon>Dothideomycetes</taxon>
        <taxon>Pleosporomycetidae</taxon>
        <taxon>Pleosporales</taxon>
        <taxon>Massarineae</taxon>
        <taxon>Periconiaceae</taxon>
        <taxon>Periconia</taxon>
    </lineage>
</organism>
<dbReference type="PANTHER" id="PTHR37538">
    <property type="entry name" value="BTB DOMAIN-CONTAINING PROTEIN"/>
    <property type="match status" value="1"/>
</dbReference>